<keyword evidence="1" id="KW-0547">Nucleotide-binding</keyword>
<reference evidence="5 6" key="1">
    <citation type="submission" date="2014-01" db="EMBL/GenBank/DDBJ databases">
        <title>Sulfitobacter donghicola JCM 14565 Genome Sequencing.</title>
        <authorList>
            <person name="Lai Q."/>
            <person name="Hong Z."/>
        </authorList>
    </citation>
    <scope>NUCLEOTIDE SEQUENCE [LARGE SCALE GENOMIC DNA]</scope>
    <source>
        <strain evidence="5 6">JCM 14565</strain>
    </source>
</reference>
<dbReference type="SMART" id="SM00490">
    <property type="entry name" value="HELICc"/>
    <property type="match status" value="1"/>
</dbReference>
<dbReference type="InterPro" id="IPR001650">
    <property type="entry name" value="Helicase_C-like"/>
</dbReference>
<evidence type="ECO:0000313" key="6">
    <source>
        <dbReference type="Proteomes" id="UP000027734"/>
    </source>
</evidence>
<dbReference type="GO" id="GO:0006289">
    <property type="term" value="P:nucleotide-excision repair"/>
    <property type="evidence" value="ECO:0007669"/>
    <property type="project" value="TreeGrafter"/>
</dbReference>
<evidence type="ECO:0000256" key="2">
    <source>
        <dbReference type="ARBA" id="ARBA00022840"/>
    </source>
</evidence>
<dbReference type="Pfam" id="PF00270">
    <property type="entry name" value="DEAD"/>
    <property type="match status" value="1"/>
</dbReference>
<dbReference type="GO" id="GO:0043138">
    <property type="term" value="F:3'-5' DNA helicase activity"/>
    <property type="evidence" value="ECO:0007669"/>
    <property type="project" value="TreeGrafter"/>
</dbReference>
<dbReference type="Pfam" id="PF09369">
    <property type="entry name" value="MZB"/>
    <property type="match status" value="1"/>
</dbReference>
<dbReference type="eggNOG" id="COG1201">
    <property type="taxonomic scope" value="Bacteria"/>
</dbReference>
<evidence type="ECO:0000313" key="5">
    <source>
        <dbReference type="EMBL" id="KEJ89624.1"/>
    </source>
</evidence>
<dbReference type="SMART" id="SM00487">
    <property type="entry name" value="DEXDc"/>
    <property type="match status" value="1"/>
</dbReference>
<dbReference type="eggNOG" id="COG1205">
    <property type="taxonomic scope" value="Bacteria"/>
</dbReference>
<organism evidence="5 6">
    <name type="scientific">Sulfitobacter donghicola DSW-25 = KCTC 12864 = JCM 14565</name>
    <dbReference type="NCBI Taxonomy" id="1300350"/>
    <lineage>
        <taxon>Bacteria</taxon>
        <taxon>Pseudomonadati</taxon>
        <taxon>Pseudomonadota</taxon>
        <taxon>Alphaproteobacteria</taxon>
        <taxon>Rhodobacterales</taxon>
        <taxon>Roseobacteraceae</taxon>
        <taxon>Sulfitobacter</taxon>
    </lineage>
</organism>
<dbReference type="PANTHER" id="PTHR47957">
    <property type="entry name" value="ATP-DEPENDENT HELICASE HRQ1"/>
    <property type="match status" value="1"/>
</dbReference>
<dbReference type="STRING" id="1300350.Z948_2689"/>
<dbReference type="PROSITE" id="PS51194">
    <property type="entry name" value="HELICASE_CTER"/>
    <property type="match status" value="1"/>
</dbReference>
<dbReference type="OrthoDB" id="9815222at2"/>
<dbReference type="InterPro" id="IPR018973">
    <property type="entry name" value="MZB"/>
</dbReference>
<protein>
    <recommendedName>
        <fullName evidence="7">DEAD/DEAH box helicase</fullName>
    </recommendedName>
</protein>
<dbReference type="RefSeq" id="WP_025060011.1">
    <property type="nucleotide sequence ID" value="NZ_JAMC01000003.1"/>
</dbReference>
<sequence length="1968" mass="216568">MKDLPEQNDDLDPVVFKKTLADRLRDFTLSAASISPVHAPRLASAVETLISHHPFVSGPFVESLPDFEKGESIAELVASDNLCEAWKAMQEKAPALFERKLHLHQRAAIGREENYLVATGTGSGKTEAFLFPLIDALLRSGVGTPGVKAILIYPLNALATDQMHRISKLLFKELGDPGLTLGRFTGQTSARAGRAEIEREISEAPSFQSAFGYDEKVPKNWLLSRKEMLENPPDILITNYAMLEHILLLPKNRALLKGADLQWIVLDELHTYTGAQAIEVAFLLRKLKAALDIKPNTLKCVGTSASLDPSRKDELARFAEDLFGEPFGGGSEAIITSKRELHPELKIDKPIRSLTAEQWIKLGEGLVELKRDGVLHPDEAKNHVEDWNDVSGGILDLEDGPHLGSRLSEALSSLSEVRQTAHLLLPAENAGAKILPLGVLATQIFPDAPPDVSTKAMTALISIAVLAVPSGVDGYPLLPARYHISASATEGILVGLDPSNDESWTTPEIGRNGRDATDKTPALWPLLVCRSCGQPYIEGFDDGLKIAPTPIRNGSSKRIVLRLGKSGTAATDDVTDDLSEVDLEYLNPVDGQIMDGPDDGVIELQVASTEEDDRDRKPYVKKCLACGAGAGNYAEPVSHIHPGDEAVSAMAAQALLEALPPREESDGPMGGRALLAFSDNRQDAAFFAPFFERTSRLEALRGAILDSICGEGEPMGIRDLADSVARRLRKHKFALYDRRDLERPMRGDQFKDRLLALVVAEMTLAATGRISPEAFGLWQVNHAKLDQVIRKAQGELPSEKLSALVPGTLKLILLMMRQNRAINDLSGIIDLSDEAVWGRGRGSVETAYDLDRTSEGKRLRTLLPSKPTTPTRLTWVLSERLELSFDETATLARACWDALSSRRAGILQKHKAGLVIDLDGLQIEKGRDRFQCEKCGRVAGFDLSGVCLAFRCTGATKRVESNDSISESYYVQRYQALPSAAIAREHTAAIGPSLRNVIEGGFREGQFNLLSCTTTMEMGVDLGDLEAVICRNVPPGIANYQQRAGRAGRRAQAAPIALTIARGSRYDQATFSAFPEYLASMPSMPYISLDNARFLRRHQVSCVLASWLDTRLATSDRKGAPRLRDVLADRLDAEETRSLLHDLDTWLASDHGKSALDRAKEMSKGLPAGTALQGSELVAHVRNEIGGWLEQVAGRWSSIQHRYELAETEQSQAETEELKSRALGRMKWADGEKKRYLDRLLVESLSRAAVIPTYSFPVHSLTLEIVQHRDTQGPSEGEIELSRDATLAISEYAPGAETVAAGRIWQSAGIAKRPSRVSGDAWLEEGFIRICDACQHVERVDEWDQLSEQCFGCGTTQLPKARKYLEPIGFLTSYKDKAGGEPGVSRLRTRAVDEARLLTRAPRDKMSKSDLARVTTFLAPSHGSVEGEEGRMVVVNRGPHGSGYFRCPRCEHAEAAPQGSNFSKAEFPSKHFDPRTGDPCPVETLKYPIDLAHIFTTDVRILRLSEPMAIPSEVKDGTAYINDTLRGAAEAIRLAAADLLGTDPRDLRATFESGTDDYLIILADSTPGGAGYARRLIDEPRYSARRLFSKALEILDCERGEKCQTSCVRCLNDYSNQAYWDRFNRHSSLKWLSAVLAHSTARPDHVPAQAIPSDAPSGDALSRYLRNRDQVAVVAETLWGAETEENSIRSAQRLRDWLEAEPHRKATVFCATPDVGSANWLDRQIAAILRPMEDSGRLNFPTVPDTVSKGAPRLTLLGNGEMEELFDDENHAAALAGLGEGVIFRCTRAPSETWAGQNAAKIIEAAKAKTSYLGTLIDRLSIHRFRPGDVRNLEPAFSSLSGQLVNITIEDPWCGARQHGRESVSKFLAQLQAMSITIGELKVVWSSDNSDDSTAIQAKALRDEIERNYNGELILEPKRRHEVRHFHDRVVYFDVDETSETWRVDVSSGIDNLMSRNKECSIFVEKRR</sequence>
<dbReference type="GO" id="GO:0003676">
    <property type="term" value="F:nucleic acid binding"/>
    <property type="evidence" value="ECO:0007669"/>
    <property type="project" value="InterPro"/>
</dbReference>
<dbReference type="Pfam" id="PF00271">
    <property type="entry name" value="Helicase_C"/>
    <property type="match status" value="1"/>
</dbReference>
<evidence type="ECO:0000256" key="1">
    <source>
        <dbReference type="ARBA" id="ARBA00022741"/>
    </source>
</evidence>
<dbReference type="PANTHER" id="PTHR47957:SF3">
    <property type="entry name" value="ATP-DEPENDENT HELICASE HRQ1"/>
    <property type="match status" value="1"/>
</dbReference>
<dbReference type="PROSITE" id="PS51192">
    <property type="entry name" value="HELICASE_ATP_BIND_1"/>
    <property type="match status" value="1"/>
</dbReference>
<keyword evidence="6" id="KW-1185">Reference proteome</keyword>
<dbReference type="InterPro" id="IPR014001">
    <property type="entry name" value="Helicase_ATP-bd"/>
</dbReference>
<dbReference type="SUPFAM" id="SSF52540">
    <property type="entry name" value="P-loop containing nucleoside triphosphate hydrolases"/>
    <property type="match status" value="2"/>
</dbReference>
<dbReference type="Gene3D" id="3.40.50.300">
    <property type="entry name" value="P-loop containing nucleotide triphosphate hydrolases"/>
    <property type="match status" value="2"/>
</dbReference>
<feature type="domain" description="Helicase ATP-binding" evidence="3">
    <location>
        <begin position="106"/>
        <end position="325"/>
    </location>
</feature>
<dbReference type="Proteomes" id="UP000027734">
    <property type="component" value="Unassembled WGS sequence"/>
</dbReference>
<dbReference type="InterPro" id="IPR011545">
    <property type="entry name" value="DEAD/DEAH_box_helicase_dom"/>
</dbReference>
<name>A0A073IIP6_9RHOB</name>
<dbReference type="GO" id="GO:0036297">
    <property type="term" value="P:interstrand cross-link repair"/>
    <property type="evidence" value="ECO:0007669"/>
    <property type="project" value="TreeGrafter"/>
</dbReference>
<keyword evidence="2" id="KW-0067">ATP-binding</keyword>
<feature type="domain" description="Helicase C-terminal" evidence="4">
    <location>
        <begin position="922"/>
        <end position="1089"/>
    </location>
</feature>
<dbReference type="GO" id="GO:0005524">
    <property type="term" value="F:ATP binding"/>
    <property type="evidence" value="ECO:0007669"/>
    <property type="project" value="UniProtKB-KW"/>
</dbReference>
<dbReference type="InterPro" id="IPR027417">
    <property type="entry name" value="P-loop_NTPase"/>
</dbReference>
<dbReference type="EMBL" id="JAMC01000003">
    <property type="protein sequence ID" value="KEJ89624.1"/>
    <property type="molecule type" value="Genomic_DNA"/>
</dbReference>
<proteinExistence type="predicted"/>
<gene>
    <name evidence="5" type="ORF">DSW25_09040</name>
</gene>
<evidence type="ECO:0000259" key="4">
    <source>
        <dbReference type="PROSITE" id="PS51194"/>
    </source>
</evidence>
<evidence type="ECO:0000259" key="3">
    <source>
        <dbReference type="PROSITE" id="PS51192"/>
    </source>
</evidence>
<evidence type="ECO:0008006" key="7">
    <source>
        <dbReference type="Google" id="ProtNLM"/>
    </source>
</evidence>
<accession>A0A073IIP6</accession>
<comment type="caution">
    <text evidence="5">The sequence shown here is derived from an EMBL/GenBank/DDBJ whole genome shotgun (WGS) entry which is preliminary data.</text>
</comment>